<dbReference type="GO" id="GO:0005248">
    <property type="term" value="F:voltage-gated sodium channel activity"/>
    <property type="evidence" value="ECO:0007669"/>
    <property type="project" value="TreeGrafter"/>
</dbReference>
<feature type="transmembrane region" description="Helical" evidence="5">
    <location>
        <begin position="96"/>
        <end position="119"/>
    </location>
</feature>
<dbReference type="Pfam" id="PF00520">
    <property type="entry name" value="Ion_trans"/>
    <property type="match status" value="1"/>
</dbReference>
<dbReference type="AlphaFoldDB" id="A0A3E1K8S8"/>
<dbReference type="RefSeq" id="WP_116650598.1">
    <property type="nucleotide sequence ID" value="NZ_QUZK01000035.1"/>
</dbReference>
<comment type="caution">
    <text evidence="7">The sequence shown here is derived from an EMBL/GenBank/DDBJ whole genome shotgun (WGS) entry which is preliminary data.</text>
</comment>
<evidence type="ECO:0000256" key="4">
    <source>
        <dbReference type="ARBA" id="ARBA00023136"/>
    </source>
</evidence>
<dbReference type="OrthoDB" id="5297065at2"/>
<feature type="transmembrane region" description="Helical" evidence="5">
    <location>
        <begin position="209"/>
        <end position="236"/>
    </location>
</feature>
<evidence type="ECO:0000313" key="8">
    <source>
        <dbReference type="Proteomes" id="UP000260351"/>
    </source>
</evidence>
<dbReference type="PANTHER" id="PTHR10037">
    <property type="entry name" value="VOLTAGE-GATED CATION CHANNEL CALCIUM AND SODIUM"/>
    <property type="match status" value="1"/>
</dbReference>
<reference evidence="7 8" key="1">
    <citation type="submission" date="2018-08" db="EMBL/GenBank/DDBJ databases">
        <title>Wenzhouxiangella salilacus sp. nov., a novel bacterium isolated from a saline lake in Xinjiang Province, China.</title>
        <authorList>
            <person name="Han S."/>
        </authorList>
    </citation>
    <scope>NUCLEOTIDE SEQUENCE [LARGE SCALE GENOMIC DNA]</scope>
    <source>
        <strain evidence="7 8">XDB06</strain>
    </source>
</reference>
<gene>
    <name evidence="7" type="ORF">DZC52_07940</name>
</gene>
<dbReference type="InterPro" id="IPR043203">
    <property type="entry name" value="VGCC_Ca_Na"/>
</dbReference>
<feature type="transmembrane region" description="Helical" evidence="5">
    <location>
        <begin position="31"/>
        <end position="50"/>
    </location>
</feature>
<sequence>MPPRPDGEAIASAAPGGGWRQRLGRRVEGPAFSRFIIALIIVNAVVLGLETSPAVMARFGDALIALNTAILGAFIVEIALKLVAFGPRFFKSGWNVFDFLVVGIALVPAAGPLEILRALRVLRVLRLLSQVPKLRVIIESLLRALPGMGWTALLLVLVFYVFAVMGTMLFGEQFPEYWGNLGRSLFALFQIMTLESWSSGIARPMMDAYPWAWAFFVPFILVSSFMVLNLFIAIIVTATQSIHQDEEDLERRELLAELRSINQRLKHLEEGADDRRSG</sequence>
<dbReference type="SUPFAM" id="SSF81324">
    <property type="entry name" value="Voltage-gated potassium channels"/>
    <property type="match status" value="1"/>
</dbReference>
<feature type="domain" description="Ion transport" evidence="6">
    <location>
        <begin position="30"/>
        <end position="246"/>
    </location>
</feature>
<dbReference type="Gene3D" id="1.20.120.350">
    <property type="entry name" value="Voltage-gated potassium channels. Chain C"/>
    <property type="match status" value="1"/>
</dbReference>
<proteinExistence type="predicted"/>
<keyword evidence="8" id="KW-1185">Reference proteome</keyword>
<keyword evidence="4 5" id="KW-0472">Membrane</keyword>
<feature type="transmembrane region" description="Helical" evidence="5">
    <location>
        <begin position="140"/>
        <end position="165"/>
    </location>
</feature>
<keyword evidence="3 5" id="KW-1133">Transmembrane helix</keyword>
<dbReference type="InterPro" id="IPR005821">
    <property type="entry name" value="Ion_trans_dom"/>
</dbReference>
<evidence type="ECO:0000256" key="5">
    <source>
        <dbReference type="SAM" id="Phobius"/>
    </source>
</evidence>
<dbReference type="Gene3D" id="1.10.287.70">
    <property type="match status" value="1"/>
</dbReference>
<dbReference type="GO" id="GO:0001518">
    <property type="term" value="C:voltage-gated sodium channel complex"/>
    <property type="evidence" value="ECO:0007669"/>
    <property type="project" value="TreeGrafter"/>
</dbReference>
<keyword evidence="2 5" id="KW-0812">Transmembrane</keyword>
<feature type="transmembrane region" description="Helical" evidence="5">
    <location>
        <begin position="62"/>
        <end position="84"/>
    </location>
</feature>
<evidence type="ECO:0000313" key="7">
    <source>
        <dbReference type="EMBL" id="RFF30405.1"/>
    </source>
</evidence>
<organism evidence="7 8">
    <name type="scientific">Wenzhouxiangella sediminis</name>
    <dbReference type="NCBI Taxonomy" id="1792836"/>
    <lineage>
        <taxon>Bacteria</taxon>
        <taxon>Pseudomonadati</taxon>
        <taxon>Pseudomonadota</taxon>
        <taxon>Gammaproteobacteria</taxon>
        <taxon>Chromatiales</taxon>
        <taxon>Wenzhouxiangellaceae</taxon>
        <taxon>Wenzhouxiangella</taxon>
    </lineage>
</organism>
<name>A0A3E1K8S8_9GAMM</name>
<accession>A0A3E1K8S8</accession>
<dbReference type="Proteomes" id="UP000260351">
    <property type="component" value="Unassembled WGS sequence"/>
</dbReference>
<dbReference type="InterPro" id="IPR027359">
    <property type="entry name" value="Volt_channel_dom_sf"/>
</dbReference>
<dbReference type="PANTHER" id="PTHR10037:SF62">
    <property type="entry name" value="SODIUM CHANNEL PROTEIN 60E"/>
    <property type="match status" value="1"/>
</dbReference>
<evidence type="ECO:0000256" key="2">
    <source>
        <dbReference type="ARBA" id="ARBA00022692"/>
    </source>
</evidence>
<evidence type="ECO:0000256" key="3">
    <source>
        <dbReference type="ARBA" id="ARBA00022989"/>
    </source>
</evidence>
<dbReference type="EMBL" id="QUZK01000035">
    <property type="protein sequence ID" value="RFF30405.1"/>
    <property type="molecule type" value="Genomic_DNA"/>
</dbReference>
<protein>
    <submittedName>
        <fullName evidence="7">Ion transporter</fullName>
    </submittedName>
</protein>
<evidence type="ECO:0000259" key="6">
    <source>
        <dbReference type="Pfam" id="PF00520"/>
    </source>
</evidence>
<evidence type="ECO:0000256" key="1">
    <source>
        <dbReference type="ARBA" id="ARBA00004141"/>
    </source>
</evidence>
<comment type="subcellular location">
    <subcellularLocation>
        <location evidence="1">Membrane</location>
        <topology evidence="1">Multi-pass membrane protein</topology>
    </subcellularLocation>
</comment>